<reference evidence="2" key="2">
    <citation type="journal article" date="2024" name="Plant">
        <title>Genomic evolution and insights into agronomic trait innovations of Sesamum species.</title>
        <authorList>
            <person name="Miao H."/>
            <person name="Wang L."/>
            <person name="Qu L."/>
            <person name="Liu H."/>
            <person name="Sun Y."/>
            <person name="Le M."/>
            <person name="Wang Q."/>
            <person name="Wei S."/>
            <person name="Zheng Y."/>
            <person name="Lin W."/>
            <person name="Duan Y."/>
            <person name="Cao H."/>
            <person name="Xiong S."/>
            <person name="Wang X."/>
            <person name="Wei L."/>
            <person name="Li C."/>
            <person name="Ma Q."/>
            <person name="Ju M."/>
            <person name="Zhao R."/>
            <person name="Li G."/>
            <person name="Mu C."/>
            <person name="Tian Q."/>
            <person name="Mei H."/>
            <person name="Zhang T."/>
            <person name="Gao T."/>
            <person name="Zhang H."/>
        </authorList>
    </citation>
    <scope>NUCLEOTIDE SEQUENCE</scope>
    <source>
        <tissue evidence="2">Leaf</tissue>
    </source>
</reference>
<proteinExistence type="predicted"/>
<name>A0AAW2L4K8_9LAMI</name>
<organism evidence="2">
    <name type="scientific">Sesamum angustifolium</name>
    <dbReference type="NCBI Taxonomy" id="2727405"/>
    <lineage>
        <taxon>Eukaryota</taxon>
        <taxon>Viridiplantae</taxon>
        <taxon>Streptophyta</taxon>
        <taxon>Embryophyta</taxon>
        <taxon>Tracheophyta</taxon>
        <taxon>Spermatophyta</taxon>
        <taxon>Magnoliopsida</taxon>
        <taxon>eudicotyledons</taxon>
        <taxon>Gunneridae</taxon>
        <taxon>Pentapetalae</taxon>
        <taxon>asterids</taxon>
        <taxon>lamiids</taxon>
        <taxon>Lamiales</taxon>
        <taxon>Pedaliaceae</taxon>
        <taxon>Sesamum</taxon>
    </lineage>
</organism>
<comment type="caution">
    <text evidence="2">The sequence shown here is derived from an EMBL/GenBank/DDBJ whole genome shotgun (WGS) entry which is preliminary data.</text>
</comment>
<accession>A0AAW2L4K8</accession>
<protein>
    <submittedName>
        <fullName evidence="2">Uncharacterized protein</fullName>
    </submittedName>
</protein>
<feature type="region of interest" description="Disordered" evidence="1">
    <location>
        <begin position="61"/>
        <end position="91"/>
    </location>
</feature>
<dbReference type="AlphaFoldDB" id="A0AAW2L4K8"/>
<reference evidence="2" key="1">
    <citation type="submission" date="2020-06" db="EMBL/GenBank/DDBJ databases">
        <authorList>
            <person name="Li T."/>
            <person name="Hu X."/>
            <person name="Zhang T."/>
            <person name="Song X."/>
            <person name="Zhang H."/>
            <person name="Dai N."/>
            <person name="Sheng W."/>
            <person name="Hou X."/>
            <person name="Wei L."/>
        </authorList>
    </citation>
    <scope>NUCLEOTIDE SEQUENCE</scope>
    <source>
        <strain evidence="2">G01</strain>
        <tissue evidence="2">Leaf</tissue>
    </source>
</reference>
<sequence>MPRSVDPGTDIPRIVISTDAPLIELSSDLLGTIQQMIASIIHEQLAILVPTRVTTPPEIIAPKHTDQAPLIPRPNVAKGPSTQLPTQMGDVPPQWPARLEYL</sequence>
<dbReference type="EMBL" id="JACGWK010000015">
    <property type="protein sequence ID" value="KAL0313803.1"/>
    <property type="molecule type" value="Genomic_DNA"/>
</dbReference>
<evidence type="ECO:0000256" key="1">
    <source>
        <dbReference type="SAM" id="MobiDB-lite"/>
    </source>
</evidence>
<evidence type="ECO:0000313" key="2">
    <source>
        <dbReference type="EMBL" id="KAL0313803.1"/>
    </source>
</evidence>
<gene>
    <name evidence="2" type="ORF">Sangu_2224700</name>
</gene>